<keyword evidence="3" id="KW-0560">Oxidoreductase</keyword>
<evidence type="ECO:0000259" key="5">
    <source>
        <dbReference type="Pfam" id="PF01494"/>
    </source>
</evidence>
<organism evidence="6 7">
    <name type="scientific">Ophiobolus disseminans</name>
    <dbReference type="NCBI Taxonomy" id="1469910"/>
    <lineage>
        <taxon>Eukaryota</taxon>
        <taxon>Fungi</taxon>
        <taxon>Dikarya</taxon>
        <taxon>Ascomycota</taxon>
        <taxon>Pezizomycotina</taxon>
        <taxon>Dothideomycetes</taxon>
        <taxon>Pleosporomycetidae</taxon>
        <taxon>Pleosporales</taxon>
        <taxon>Pleosporineae</taxon>
        <taxon>Phaeosphaeriaceae</taxon>
        <taxon>Ophiobolus</taxon>
    </lineage>
</organism>
<dbReference type="GO" id="GO:0071949">
    <property type="term" value="F:FAD binding"/>
    <property type="evidence" value="ECO:0007669"/>
    <property type="project" value="InterPro"/>
</dbReference>
<reference evidence="6" key="1">
    <citation type="journal article" date="2020" name="Stud. Mycol.">
        <title>101 Dothideomycetes genomes: a test case for predicting lifestyles and emergence of pathogens.</title>
        <authorList>
            <person name="Haridas S."/>
            <person name="Albert R."/>
            <person name="Binder M."/>
            <person name="Bloem J."/>
            <person name="Labutti K."/>
            <person name="Salamov A."/>
            <person name="Andreopoulos B."/>
            <person name="Baker S."/>
            <person name="Barry K."/>
            <person name="Bills G."/>
            <person name="Bluhm B."/>
            <person name="Cannon C."/>
            <person name="Castanera R."/>
            <person name="Culley D."/>
            <person name="Daum C."/>
            <person name="Ezra D."/>
            <person name="Gonzalez J."/>
            <person name="Henrissat B."/>
            <person name="Kuo A."/>
            <person name="Liang C."/>
            <person name="Lipzen A."/>
            <person name="Lutzoni F."/>
            <person name="Magnuson J."/>
            <person name="Mondo S."/>
            <person name="Nolan M."/>
            <person name="Ohm R."/>
            <person name="Pangilinan J."/>
            <person name="Park H.-J."/>
            <person name="Ramirez L."/>
            <person name="Alfaro M."/>
            <person name="Sun H."/>
            <person name="Tritt A."/>
            <person name="Yoshinaga Y."/>
            <person name="Zwiers L.-H."/>
            <person name="Turgeon B."/>
            <person name="Goodwin S."/>
            <person name="Spatafora J."/>
            <person name="Crous P."/>
            <person name="Grigoriev I."/>
        </authorList>
    </citation>
    <scope>NUCLEOTIDE SEQUENCE</scope>
    <source>
        <strain evidence="6">CBS 113818</strain>
    </source>
</reference>
<proteinExistence type="predicted"/>
<dbReference type="SUPFAM" id="SSF51905">
    <property type="entry name" value="FAD/NAD(P)-binding domain"/>
    <property type="match status" value="1"/>
</dbReference>
<dbReference type="PRINTS" id="PR00420">
    <property type="entry name" value="RNGMNOXGNASE"/>
</dbReference>
<evidence type="ECO:0000256" key="3">
    <source>
        <dbReference type="ARBA" id="ARBA00023002"/>
    </source>
</evidence>
<dbReference type="PANTHER" id="PTHR46865:SF2">
    <property type="entry name" value="MONOOXYGENASE"/>
    <property type="match status" value="1"/>
</dbReference>
<dbReference type="GO" id="GO:0016491">
    <property type="term" value="F:oxidoreductase activity"/>
    <property type="evidence" value="ECO:0007669"/>
    <property type="project" value="UniProtKB-KW"/>
</dbReference>
<gene>
    <name evidence="6" type="ORF">CC86DRAFT_167984</name>
</gene>
<keyword evidence="4" id="KW-0732">Signal</keyword>
<dbReference type="EMBL" id="MU006219">
    <property type="protein sequence ID" value="KAF2830843.1"/>
    <property type="molecule type" value="Genomic_DNA"/>
</dbReference>
<dbReference type="Gene3D" id="3.30.9.10">
    <property type="entry name" value="D-Amino Acid Oxidase, subunit A, domain 2"/>
    <property type="match status" value="1"/>
</dbReference>
<dbReference type="Pfam" id="PF01494">
    <property type="entry name" value="FAD_binding_3"/>
    <property type="match status" value="1"/>
</dbReference>
<evidence type="ECO:0000313" key="6">
    <source>
        <dbReference type="EMBL" id="KAF2830843.1"/>
    </source>
</evidence>
<accession>A0A6A7ACG9</accession>
<evidence type="ECO:0000256" key="1">
    <source>
        <dbReference type="ARBA" id="ARBA00022630"/>
    </source>
</evidence>
<dbReference type="AlphaFoldDB" id="A0A6A7ACG9"/>
<protein>
    <submittedName>
        <fullName evidence="6">FAD/NAD(P)-binding domain-containing protein</fullName>
    </submittedName>
</protein>
<evidence type="ECO:0000313" key="7">
    <source>
        <dbReference type="Proteomes" id="UP000799424"/>
    </source>
</evidence>
<dbReference type="Gene3D" id="3.50.50.60">
    <property type="entry name" value="FAD/NAD(P)-binding domain"/>
    <property type="match status" value="1"/>
</dbReference>
<dbReference type="InterPro" id="IPR002938">
    <property type="entry name" value="FAD-bd"/>
</dbReference>
<dbReference type="OrthoDB" id="655030at2759"/>
<evidence type="ECO:0000256" key="4">
    <source>
        <dbReference type="SAM" id="SignalP"/>
    </source>
</evidence>
<dbReference type="InterPro" id="IPR051704">
    <property type="entry name" value="FAD_aromatic-hydroxylase"/>
</dbReference>
<feature type="domain" description="FAD-binding" evidence="5">
    <location>
        <begin position="5"/>
        <end position="353"/>
    </location>
</feature>
<keyword evidence="7" id="KW-1185">Reference proteome</keyword>
<feature type="signal peptide" evidence="4">
    <location>
        <begin position="1"/>
        <end position="19"/>
    </location>
</feature>
<keyword evidence="1" id="KW-0285">Flavoprotein</keyword>
<name>A0A6A7ACG9_9PLEO</name>
<dbReference type="InterPro" id="IPR036188">
    <property type="entry name" value="FAD/NAD-bd_sf"/>
</dbReference>
<feature type="chain" id="PRO_5025530342" evidence="4">
    <location>
        <begin position="20"/>
        <end position="421"/>
    </location>
</feature>
<keyword evidence="2" id="KW-0274">FAD</keyword>
<evidence type="ECO:0000256" key="2">
    <source>
        <dbReference type="ARBA" id="ARBA00022827"/>
    </source>
</evidence>
<dbReference type="Proteomes" id="UP000799424">
    <property type="component" value="Unassembled WGS sequence"/>
</dbReference>
<dbReference type="PANTHER" id="PTHR46865">
    <property type="entry name" value="OXIDOREDUCTASE-RELATED"/>
    <property type="match status" value="1"/>
</dbReference>
<sequence length="421" mass="47219">MILMRVLISGAGVAGPTLAWHLAKAGTHVTIVEKAKSLLPHGQNVDLQGSAVTVVRAMGLLDEVRRRNTKETGTQFIDPTGKPFAAFPIKEGSYASLSSEYEILRGDLAALLFDATRNHPNIEYLFETTITEVVTNNDDTVKVELSNREAQEFDLLVAADGQWSKIRKQCFPSESVKSIHTGMYAVYFTIPREPSDNDLWNVYVALKSRIVTVRPDPYGTIRAMFTIMPRDEAQKRAWLTAGRSDRHTQQKLLRSEFADAGWQTKRFLDAMDQAPDFYFHVIEQIKMSTWSKSRIVCLGDTAYAPTPLTGMGTSLAIVGAYMLAGELSKLNENEHPAQALAAYERQYRPYVEKSQWIPFCVPGIAHPVTAWKRWLLHAVFRILARVVAIPWVANKLGDPSNDEDFPLPDFPRFDSGSTWAK</sequence>